<sequence>LRRRDDDKVLMERLDCWAMDDQKCSGRSANKKAICIRGLLATAENYVDLVDKRVTVFAVDHFREVHHSIPIPVLDFKQKPVCKKVFDDWLTIARAHDQYQIPPTTIPPKLLAKFLMNGDANLINDYRNERPEVKEHVWSQIPEWLQLPENRLVNISVYHEEGMAMYQALKNYPLNDKTGFIIGSQTPWVEVFTLLNGAKEITTLEYQRIKINGTDKVRYMHPIDFAKNWEMYKDGFDFAISFSSIEHSGLGRYGDPIDPIGDLREVWKTLCVLKKGGFELLATFRDESPVPVPLTSSHFNLGCDGLKQDLFVLRKL</sequence>
<protein>
    <submittedName>
        <fullName evidence="2">Methyltransf_11 domain-containing protein</fullName>
    </submittedName>
</protein>
<dbReference type="OrthoDB" id="428346at2759"/>
<accession>A0A7I4YX17</accession>
<name>A0A7I4YX17_HAECO</name>
<proteinExistence type="predicted"/>
<evidence type="ECO:0000313" key="1">
    <source>
        <dbReference type="Proteomes" id="UP000025227"/>
    </source>
</evidence>
<dbReference type="WBParaSite" id="HCON_00153690-00001">
    <property type="protein sequence ID" value="HCON_00153690-00001"/>
    <property type="gene ID" value="HCON_00153690"/>
</dbReference>
<keyword evidence="1" id="KW-1185">Reference proteome</keyword>
<dbReference type="InterPro" id="IPR004951">
    <property type="entry name" value="DUF268_CAE_spp"/>
</dbReference>
<dbReference type="Pfam" id="PF03269">
    <property type="entry name" value="DUF268"/>
    <property type="match status" value="1"/>
</dbReference>
<dbReference type="Proteomes" id="UP000025227">
    <property type="component" value="Unplaced"/>
</dbReference>
<organism evidence="1 2">
    <name type="scientific">Haemonchus contortus</name>
    <name type="common">Barber pole worm</name>
    <dbReference type="NCBI Taxonomy" id="6289"/>
    <lineage>
        <taxon>Eukaryota</taxon>
        <taxon>Metazoa</taxon>
        <taxon>Ecdysozoa</taxon>
        <taxon>Nematoda</taxon>
        <taxon>Chromadorea</taxon>
        <taxon>Rhabditida</taxon>
        <taxon>Rhabditina</taxon>
        <taxon>Rhabditomorpha</taxon>
        <taxon>Strongyloidea</taxon>
        <taxon>Trichostrongylidae</taxon>
        <taxon>Haemonchus</taxon>
    </lineage>
</organism>
<dbReference type="AlphaFoldDB" id="A0A7I4YX17"/>
<evidence type="ECO:0000313" key="2">
    <source>
        <dbReference type="WBParaSite" id="HCON_00153690-00001"/>
    </source>
</evidence>
<reference evidence="2" key="1">
    <citation type="submission" date="2020-12" db="UniProtKB">
        <authorList>
            <consortium name="WormBaseParasite"/>
        </authorList>
    </citation>
    <scope>IDENTIFICATION</scope>
    <source>
        <strain evidence="2">MHco3</strain>
    </source>
</reference>